<gene>
    <name evidence="2" type="ORF">B296_00031200</name>
</gene>
<dbReference type="Proteomes" id="UP000287651">
    <property type="component" value="Unassembled WGS sequence"/>
</dbReference>
<name>A0A426YI66_ENSVE</name>
<organism evidence="2 3">
    <name type="scientific">Ensete ventricosum</name>
    <name type="common">Abyssinian banana</name>
    <name type="synonym">Musa ensete</name>
    <dbReference type="NCBI Taxonomy" id="4639"/>
    <lineage>
        <taxon>Eukaryota</taxon>
        <taxon>Viridiplantae</taxon>
        <taxon>Streptophyta</taxon>
        <taxon>Embryophyta</taxon>
        <taxon>Tracheophyta</taxon>
        <taxon>Spermatophyta</taxon>
        <taxon>Magnoliopsida</taxon>
        <taxon>Liliopsida</taxon>
        <taxon>Zingiberales</taxon>
        <taxon>Musaceae</taxon>
        <taxon>Ensete</taxon>
    </lineage>
</organism>
<accession>A0A426YI66</accession>
<dbReference type="EMBL" id="AMZH03012222">
    <property type="protein sequence ID" value="RRT51442.1"/>
    <property type="molecule type" value="Genomic_DNA"/>
</dbReference>
<comment type="caution">
    <text evidence="2">The sequence shown here is derived from an EMBL/GenBank/DDBJ whole genome shotgun (WGS) entry which is preliminary data.</text>
</comment>
<evidence type="ECO:0000313" key="3">
    <source>
        <dbReference type="Proteomes" id="UP000287651"/>
    </source>
</evidence>
<evidence type="ECO:0000313" key="2">
    <source>
        <dbReference type="EMBL" id="RRT51442.1"/>
    </source>
</evidence>
<feature type="region of interest" description="Disordered" evidence="1">
    <location>
        <begin position="7"/>
        <end position="33"/>
    </location>
</feature>
<evidence type="ECO:0000256" key="1">
    <source>
        <dbReference type="SAM" id="MobiDB-lite"/>
    </source>
</evidence>
<protein>
    <submittedName>
        <fullName evidence="2">Uncharacterized protein</fullName>
    </submittedName>
</protein>
<proteinExistence type="predicted"/>
<reference evidence="2 3" key="1">
    <citation type="journal article" date="2014" name="Agronomy (Basel)">
        <title>A Draft Genome Sequence for Ensete ventricosum, the Drought-Tolerant Tree Against Hunger.</title>
        <authorList>
            <person name="Harrison J."/>
            <person name="Moore K.A."/>
            <person name="Paszkiewicz K."/>
            <person name="Jones T."/>
            <person name="Grant M."/>
            <person name="Ambacheew D."/>
            <person name="Muzemil S."/>
            <person name="Studholme D.J."/>
        </authorList>
    </citation>
    <scope>NUCLEOTIDE SEQUENCE [LARGE SCALE GENOMIC DNA]</scope>
</reference>
<dbReference type="AlphaFoldDB" id="A0A426YI66"/>
<sequence>MATILAVDAASGSLGAGRERRDPSADEPLPALHQLNRRRKATTFSFFRGSRSRVLHATRSDRVSSLTFEYSSSSLYSDRCGFVGYGDGILPSLRVVFSLKPSKG</sequence>